<organism evidence="4">
    <name type="scientific">Caenorhabditis brenneri</name>
    <name type="common">Nematode worm</name>
    <dbReference type="NCBI Taxonomy" id="135651"/>
    <lineage>
        <taxon>Eukaryota</taxon>
        <taxon>Metazoa</taxon>
        <taxon>Ecdysozoa</taxon>
        <taxon>Nematoda</taxon>
        <taxon>Chromadorea</taxon>
        <taxon>Rhabditida</taxon>
        <taxon>Rhabditina</taxon>
        <taxon>Rhabditomorpha</taxon>
        <taxon>Rhabditoidea</taxon>
        <taxon>Rhabditidae</taxon>
        <taxon>Peloderinae</taxon>
        <taxon>Caenorhabditis</taxon>
    </lineage>
</organism>
<dbReference type="InParanoid" id="G0MMH8"/>
<dbReference type="Pfam" id="PF07735">
    <property type="entry name" value="FBA_2"/>
    <property type="match status" value="1"/>
</dbReference>
<dbReference type="InterPro" id="IPR012885">
    <property type="entry name" value="F-box_Sdz-33"/>
</dbReference>
<evidence type="ECO:0000256" key="1">
    <source>
        <dbReference type="SAM" id="MobiDB-lite"/>
    </source>
</evidence>
<feature type="compositionally biased region" description="Acidic residues" evidence="1">
    <location>
        <begin position="413"/>
        <end position="434"/>
    </location>
</feature>
<gene>
    <name evidence="3" type="ORF">CAEBREN_19901</name>
</gene>
<name>G0MMH8_CAEBE</name>
<dbReference type="EMBL" id="GL379802">
    <property type="protein sequence ID" value="EGT37397.1"/>
    <property type="molecule type" value="Genomic_DNA"/>
</dbReference>
<keyword evidence="4" id="KW-1185">Reference proteome</keyword>
<evidence type="ECO:0000259" key="2">
    <source>
        <dbReference type="Pfam" id="PF07735"/>
    </source>
</evidence>
<feature type="region of interest" description="Disordered" evidence="1">
    <location>
        <begin position="405"/>
        <end position="449"/>
    </location>
</feature>
<proteinExistence type="predicted"/>
<sequence length="449" mass="52672">MPLPLLRIPDVALRYITIHMRKVELVIISLCSRRADRALKRCGQKELSYFDIEFRNFFNLLEHFKLSLIEAGRAEGGVCTTQQLKLTVIISDVVRVFVNFNGYTFYSFHVVRLNKLDQISGEQKRLMIKGTSIPVVLAENDEMYTFWNKRSDGLIFLLKCLNEKFEDATHKVEVRNKPKPNALKVLRKLVDYTSLSEVSLTDFCFDFGVQMPMKDFKYILKKIKFRDHLVRKCTFTSWFEADKNFKFHGTIPCSDLIIYSWGYWLTLKHLLECKHREIVVADSKLTNEDIKTYMNRWVTGAIPDVQEVHVQMYPPFFNVKHVLSGLKRCRMSDGVQRDNILDNLCVFIKGAGEKIARVGMHKRDHFKMKVYSDPDAVEIEDEESEEERRFHNRYSPSLWEAVKVYEESNKSEDIDEDEEEDVEDDEDEDEEESDENMKEGGEDDDNDQD</sequence>
<dbReference type="AlphaFoldDB" id="G0MMH8"/>
<protein>
    <recommendedName>
        <fullName evidence="2">Sdz-33 F-box domain-containing protein</fullName>
    </recommendedName>
</protein>
<reference evidence="4" key="1">
    <citation type="submission" date="2011-07" db="EMBL/GenBank/DDBJ databases">
        <authorList>
            <consortium name="Caenorhabditis brenneri Sequencing and Analysis Consortium"/>
            <person name="Wilson R.K."/>
        </authorList>
    </citation>
    <scope>NUCLEOTIDE SEQUENCE [LARGE SCALE GENOMIC DNA]</scope>
    <source>
        <strain evidence="4">PB2801</strain>
    </source>
</reference>
<evidence type="ECO:0000313" key="4">
    <source>
        <dbReference type="Proteomes" id="UP000008068"/>
    </source>
</evidence>
<dbReference type="Proteomes" id="UP000008068">
    <property type="component" value="Unassembled WGS sequence"/>
</dbReference>
<dbReference type="HOGENOM" id="CLU_048940_1_0_1"/>
<dbReference type="PANTHER" id="PTHR21503">
    <property type="entry name" value="F-BOX-CONTAINING HYPOTHETICAL PROTEIN C.ELEGANS"/>
    <property type="match status" value="1"/>
</dbReference>
<feature type="domain" description="Sdz-33 F-box" evidence="2">
    <location>
        <begin position="256"/>
        <end position="308"/>
    </location>
</feature>
<evidence type="ECO:0000313" key="3">
    <source>
        <dbReference type="EMBL" id="EGT37397.1"/>
    </source>
</evidence>
<accession>G0MMH8</accession>